<dbReference type="GO" id="GO:0006629">
    <property type="term" value="P:lipid metabolic process"/>
    <property type="evidence" value="ECO:0007669"/>
    <property type="project" value="InterPro"/>
</dbReference>
<dbReference type="EMBL" id="MUGX01000010">
    <property type="protein sequence ID" value="OXA88522.1"/>
    <property type="molecule type" value="Genomic_DNA"/>
</dbReference>
<keyword evidence="5" id="KW-1185">Reference proteome</keyword>
<reference evidence="2 4" key="1">
    <citation type="submission" date="2015-01" db="EMBL/GenBank/DDBJ databases">
        <title>Genome of Flavobacterium hibernum DSM 12611.</title>
        <authorList>
            <person name="Stropko S.J."/>
            <person name="Pipes S.E."/>
            <person name="Newman J.D."/>
        </authorList>
    </citation>
    <scope>NUCLEOTIDE SEQUENCE [LARGE SCALE GENOMIC DNA]</scope>
    <source>
        <strain evidence="2 4">DSM 12611</strain>
    </source>
</reference>
<dbReference type="Gene3D" id="3.40.50.1820">
    <property type="entry name" value="alpha/beta hydrolase"/>
    <property type="match status" value="1"/>
</dbReference>
<evidence type="ECO:0000313" key="3">
    <source>
        <dbReference type="EMBL" id="OXA88522.1"/>
    </source>
</evidence>
<dbReference type="RefSeq" id="WP_041517461.1">
    <property type="nucleotide sequence ID" value="NZ_JPRK01000008.1"/>
</dbReference>
<dbReference type="STRING" id="37752.IW18_10125"/>
<evidence type="ECO:0000313" key="4">
    <source>
        <dbReference type="Proteomes" id="UP000032061"/>
    </source>
</evidence>
<organism evidence="2 4">
    <name type="scientific">Flavobacterium hibernum</name>
    <dbReference type="NCBI Taxonomy" id="37752"/>
    <lineage>
        <taxon>Bacteria</taxon>
        <taxon>Pseudomonadati</taxon>
        <taxon>Bacteroidota</taxon>
        <taxon>Flavobacteriia</taxon>
        <taxon>Flavobacteriales</taxon>
        <taxon>Flavobacteriaceae</taxon>
        <taxon>Flavobacterium</taxon>
    </lineage>
</organism>
<dbReference type="InterPro" id="IPR051218">
    <property type="entry name" value="Sec_MonoDiacylglyc_Lipase"/>
</dbReference>
<feature type="domain" description="Fungal lipase-type" evidence="1">
    <location>
        <begin position="86"/>
        <end position="242"/>
    </location>
</feature>
<dbReference type="Pfam" id="PF01764">
    <property type="entry name" value="Lipase_3"/>
    <property type="match status" value="1"/>
</dbReference>
<dbReference type="PANTHER" id="PTHR45856:SF24">
    <property type="entry name" value="FUNGAL LIPASE-LIKE DOMAIN-CONTAINING PROTEIN"/>
    <property type="match status" value="1"/>
</dbReference>
<name>A0A0D0EZS1_9FLAO</name>
<comment type="caution">
    <text evidence="2">The sequence shown here is derived from an EMBL/GenBank/DDBJ whole genome shotgun (WGS) entry which is preliminary data.</text>
</comment>
<dbReference type="InterPro" id="IPR002921">
    <property type="entry name" value="Fungal_lipase-type"/>
</dbReference>
<dbReference type="OrthoDB" id="927373at2"/>
<proteinExistence type="predicted"/>
<dbReference type="InterPro" id="IPR029058">
    <property type="entry name" value="AB_hydrolase_fold"/>
</dbReference>
<evidence type="ECO:0000313" key="5">
    <source>
        <dbReference type="Proteomes" id="UP000198302"/>
    </source>
</evidence>
<evidence type="ECO:0000313" key="2">
    <source>
        <dbReference type="EMBL" id="KIO52881.1"/>
    </source>
</evidence>
<dbReference type="EMBL" id="JPRK01000008">
    <property type="protein sequence ID" value="KIO52881.1"/>
    <property type="molecule type" value="Genomic_DNA"/>
</dbReference>
<dbReference type="CDD" id="cd00519">
    <property type="entry name" value="Lipase_3"/>
    <property type="match status" value="1"/>
</dbReference>
<gene>
    <name evidence="3" type="ORF">B0A73_07535</name>
    <name evidence="2" type="ORF">IW18_10125</name>
</gene>
<protein>
    <submittedName>
        <fullName evidence="2 3">Lipase</fullName>
    </submittedName>
</protein>
<evidence type="ECO:0000259" key="1">
    <source>
        <dbReference type="Pfam" id="PF01764"/>
    </source>
</evidence>
<accession>A0A0D0EZS1</accession>
<dbReference type="Proteomes" id="UP000198302">
    <property type="component" value="Unassembled WGS sequence"/>
</dbReference>
<dbReference type="PANTHER" id="PTHR45856">
    <property type="entry name" value="ALPHA/BETA-HYDROLASES SUPERFAMILY PROTEIN"/>
    <property type="match status" value="1"/>
</dbReference>
<dbReference type="Proteomes" id="UP000032061">
    <property type="component" value="Unassembled WGS sequence"/>
</dbReference>
<dbReference type="SUPFAM" id="SSF53474">
    <property type="entry name" value="alpha/beta-Hydrolases"/>
    <property type="match status" value="1"/>
</dbReference>
<sequence>MKCLKSIAVFFLVLIPFLEITAQNLKPGFDKAEYKELIYIATRSTESPEKAKEIPLPEHSKLLYKSKPMGLDNLWELWLKDGNTAVICTRGTTEKPESWLANLYAAMSPAKGELKVSNTETFKYELSTNDHAAVHTGYLLSTAFLSKDMLPRIDSCYKAGIKNFIIMGHSQGGGISYLLTAYFYNLQSSGDLPADIRFKTYCSAAPKPGNLYFAYDYERKTQNGWAYNVVSAADWVPQTPFSVEMPEDLPIVSPIPLVEETIKQQTLFKRMFLNMVYGKLTNPSRKTVKTYQKLLGTEIAKKVKDDYLPEFVAPQFYNSNNYVRTGNTIVLYPNPNDAVYYEKFPNNSKDLMIHHSFPPYLYLLNQLE</sequence>
<dbReference type="AlphaFoldDB" id="A0A0D0EZS1"/>
<reference evidence="3 5" key="2">
    <citation type="submission" date="2016-11" db="EMBL/GenBank/DDBJ databases">
        <title>Whole genomes of Flavobacteriaceae.</title>
        <authorList>
            <person name="Stine C."/>
            <person name="Li C."/>
            <person name="Tadesse D."/>
        </authorList>
    </citation>
    <scope>NUCLEOTIDE SEQUENCE [LARGE SCALE GENOMIC DNA]</scope>
    <source>
        <strain evidence="3 5">ATCC 51468</strain>
    </source>
</reference>